<sequence>MRIADELRERIQNGTYPIGGTLPSTTALMAEFGVSITVARGAVKELQAEGVAVGQPGKAVYVEQLPNDRGDAAPGIADRLDRLAATVQRLESRVAVLEGRASA</sequence>
<keyword evidence="6" id="KW-1185">Reference proteome</keyword>
<dbReference type="InterPro" id="IPR050679">
    <property type="entry name" value="Bact_HTH_transcr_reg"/>
</dbReference>
<dbReference type="CDD" id="cd07377">
    <property type="entry name" value="WHTH_GntR"/>
    <property type="match status" value="1"/>
</dbReference>
<reference evidence="5 6" key="1">
    <citation type="journal article" date="2019" name="Int. J. Syst. Evol. Microbiol.">
        <title>The Global Catalogue of Microorganisms (GCM) 10K type strain sequencing project: providing services to taxonomists for standard genome sequencing and annotation.</title>
        <authorList>
            <consortium name="The Broad Institute Genomics Platform"/>
            <consortium name="The Broad Institute Genome Sequencing Center for Infectious Disease"/>
            <person name="Wu L."/>
            <person name="Ma J."/>
        </authorList>
    </citation>
    <scope>NUCLEOTIDE SEQUENCE [LARGE SCALE GENOMIC DNA]</scope>
    <source>
        <strain evidence="5 6">JCM 3367</strain>
    </source>
</reference>
<organism evidence="5 6">
    <name type="scientific">Pilimelia columellifera subsp. columellifera</name>
    <dbReference type="NCBI Taxonomy" id="706583"/>
    <lineage>
        <taxon>Bacteria</taxon>
        <taxon>Bacillati</taxon>
        <taxon>Actinomycetota</taxon>
        <taxon>Actinomycetes</taxon>
        <taxon>Micromonosporales</taxon>
        <taxon>Micromonosporaceae</taxon>
        <taxon>Pilimelia</taxon>
    </lineage>
</organism>
<accession>A0ABN3ND20</accession>
<gene>
    <name evidence="5" type="ORF">GCM10010201_13390</name>
</gene>
<dbReference type="PANTHER" id="PTHR44846:SF17">
    <property type="entry name" value="GNTR-FAMILY TRANSCRIPTIONAL REGULATOR"/>
    <property type="match status" value="1"/>
</dbReference>
<dbReference type="InterPro" id="IPR000524">
    <property type="entry name" value="Tscrpt_reg_HTH_GntR"/>
</dbReference>
<dbReference type="Pfam" id="PF00392">
    <property type="entry name" value="GntR"/>
    <property type="match status" value="1"/>
</dbReference>
<dbReference type="Proteomes" id="UP001499978">
    <property type="component" value="Unassembled WGS sequence"/>
</dbReference>
<dbReference type="SUPFAM" id="SSF46785">
    <property type="entry name" value="Winged helix' DNA-binding domain"/>
    <property type="match status" value="1"/>
</dbReference>
<evidence type="ECO:0000313" key="6">
    <source>
        <dbReference type="Proteomes" id="UP001499978"/>
    </source>
</evidence>
<dbReference type="Gene3D" id="1.10.10.10">
    <property type="entry name" value="Winged helix-like DNA-binding domain superfamily/Winged helix DNA-binding domain"/>
    <property type="match status" value="1"/>
</dbReference>
<feature type="domain" description="HTH gntR-type" evidence="4">
    <location>
        <begin position="1"/>
        <end position="65"/>
    </location>
</feature>
<dbReference type="PANTHER" id="PTHR44846">
    <property type="entry name" value="MANNOSYL-D-GLYCERATE TRANSPORT/METABOLISM SYSTEM REPRESSOR MNGR-RELATED"/>
    <property type="match status" value="1"/>
</dbReference>
<dbReference type="SMART" id="SM00345">
    <property type="entry name" value="HTH_GNTR"/>
    <property type="match status" value="1"/>
</dbReference>
<comment type="caution">
    <text evidence="5">The sequence shown here is derived from an EMBL/GenBank/DDBJ whole genome shotgun (WGS) entry which is preliminary data.</text>
</comment>
<keyword evidence="1" id="KW-0805">Transcription regulation</keyword>
<dbReference type="PROSITE" id="PS50949">
    <property type="entry name" value="HTH_GNTR"/>
    <property type="match status" value="1"/>
</dbReference>
<dbReference type="EMBL" id="BAAARY010000005">
    <property type="protein sequence ID" value="GAA2517877.1"/>
    <property type="molecule type" value="Genomic_DNA"/>
</dbReference>
<evidence type="ECO:0000256" key="2">
    <source>
        <dbReference type="ARBA" id="ARBA00023125"/>
    </source>
</evidence>
<dbReference type="RefSeq" id="WP_344169923.1">
    <property type="nucleotide sequence ID" value="NZ_BAAARY010000005.1"/>
</dbReference>
<name>A0ABN3ND20_9ACTN</name>
<evidence type="ECO:0000313" key="5">
    <source>
        <dbReference type="EMBL" id="GAA2517877.1"/>
    </source>
</evidence>
<evidence type="ECO:0000256" key="1">
    <source>
        <dbReference type="ARBA" id="ARBA00023015"/>
    </source>
</evidence>
<keyword evidence="3" id="KW-0804">Transcription</keyword>
<evidence type="ECO:0000259" key="4">
    <source>
        <dbReference type="PROSITE" id="PS50949"/>
    </source>
</evidence>
<proteinExistence type="predicted"/>
<evidence type="ECO:0000256" key="3">
    <source>
        <dbReference type="ARBA" id="ARBA00023163"/>
    </source>
</evidence>
<dbReference type="InterPro" id="IPR036388">
    <property type="entry name" value="WH-like_DNA-bd_sf"/>
</dbReference>
<keyword evidence="2" id="KW-0238">DNA-binding</keyword>
<protein>
    <recommendedName>
        <fullName evidence="4">HTH gntR-type domain-containing protein</fullName>
    </recommendedName>
</protein>
<dbReference type="InterPro" id="IPR036390">
    <property type="entry name" value="WH_DNA-bd_sf"/>
</dbReference>